<dbReference type="EMBL" id="CP094532">
    <property type="protein sequence ID" value="UOE42272.1"/>
    <property type="molecule type" value="Genomic_DNA"/>
</dbReference>
<name>A0ABY4BVS6_9FLAO</name>
<organism evidence="3 4">
    <name type="scientific">Chryseobacterium suipulveris</name>
    <dbReference type="NCBI Taxonomy" id="2929800"/>
    <lineage>
        <taxon>Bacteria</taxon>
        <taxon>Pseudomonadati</taxon>
        <taxon>Bacteroidota</taxon>
        <taxon>Flavobacteriia</taxon>
        <taxon>Flavobacteriales</taxon>
        <taxon>Weeksellaceae</taxon>
        <taxon>Chryseobacterium group</taxon>
        <taxon>Chryseobacterium</taxon>
    </lineage>
</organism>
<dbReference type="PANTHER" id="PTHR46066:SF2">
    <property type="entry name" value="CHITINASE DOMAIN-CONTAINING PROTEIN 1"/>
    <property type="match status" value="1"/>
</dbReference>
<dbReference type="InterPro" id="IPR011583">
    <property type="entry name" value="Chitinase_II/V-like_cat"/>
</dbReference>
<dbReference type="Gene3D" id="3.10.50.10">
    <property type="match status" value="1"/>
</dbReference>
<dbReference type="InterPro" id="IPR029070">
    <property type="entry name" value="Chitinase_insertion_sf"/>
</dbReference>
<evidence type="ECO:0000259" key="2">
    <source>
        <dbReference type="PROSITE" id="PS51910"/>
    </source>
</evidence>
<dbReference type="PANTHER" id="PTHR46066">
    <property type="entry name" value="CHITINASE DOMAIN-CONTAINING PROTEIN 1 FAMILY MEMBER"/>
    <property type="match status" value="1"/>
</dbReference>
<dbReference type="GO" id="GO:0016787">
    <property type="term" value="F:hydrolase activity"/>
    <property type="evidence" value="ECO:0007669"/>
    <property type="project" value="UniProtKB-KW"/>
</dbReference>
<dbReference type="Pfam" id="PF00704">
    <property type="entry name" value="Glyco_hydro_18"/>
    <property type="match status" value="1"/>
</dbReference>
<dbReference type="SUPFAM" id="SSF51445">
    <property type="entry name" value="(Trans)glycosidases"/>
    <property type="match status" value="1"/>
</dbReference>
<dbReference type="Gene3D" id="3.20.20.80">
    <property type="entry name" value="Glycosidases"/>
    <property type="match status" value="1"/>
</dbReference>
<feature type="domain" description="GH18" evidence="2">
    <location>
        <begin position="105"/>
        <end position="383"/>
    </location>
</feature>
<dbReference type="Proteomes" id="UP000831460">
    <property type="component" value="Chromosome"/>
</dbReference>
<reference evidence="3 4" key="1">
    <citation type="submission" date="2022-03" db="EMBL/GenBank/DDBJ databases">
        <title>Chryseobacterium sp. isolated from particulate matters in swine house.</title>
        <authorList>
            <person name="Won M."/>
            <person name="Kim S.-J."/>
            <person name="Kwon S.-W."/>
        </authorList>
    </citation>
    <scope>NUCLEOTIDE SEQUENCE [LARGE SCALE GENOMIC DNA]</scope>
    <source>
        <strain evidence="3 4">SC2-2</strain>
    </source>
</reference>
<proteinExistence type="predicted"/>
<feature type="transmembrane region" description="Helical" evidence="1">
    <location>
        <begin position="22"/>
        <end position="43"/>
    </location>
</feature>
<protein>
    <submittedName>
        <fullName evidence="3">Glycosyl hydrolase family 18 protein</fullName>
    </submittedName>
</protein>
<dbReference type="PROSITE" id="PS51910">
    <property type="entry name" value="GH18_2"/>
    <property type="match status" value="1"/>
</dbReference>
<accession>A0ABY4BVS6</accession>
<dbReference type="SMART" id="SM00636">
    <property type="entry name" value="Glyco_18"/>
    <property type="match status" value="1"/>
</dbReference>
<dbReference type="RefSeq" id="WP_243551281.1">
    <property type="nucleotide sequence ID" value="NZ_CP094532.1"/>
</dbReference>
<keyword evidence="1" id="KW-0472">Membrane</keyword>
<sequence>MSDKSRQVFQTNDAKRYKATQWTLRIVGAILIFTTAVVVIAVLRGKNPSMPVMNSVGNSYKSKVNPSNAFTLSTPLNKKFKGFKDFLNKRIAYEEKHQQPIDAKLIRAAFYTPWSPLSLLDLRSNGGKLNTIYPEWFFINPKTYQLDSRIDKEALSVMKHYELSIQPILNNFISVPGKQGNFSGDLLHTVLQDQKIQNNLIAQIISTLKQNQLQGINIDFEEMNENSDEFLNSFMKNLYTQFRKNGLTVSIDIMADNSDYNVKFLKDYTDYFIIMAYDQFNDPSQAGPIADQKWIEKQMDSIAKDVPSEKLILGIGAYGRQWIKDENGTRTEDITYSQAIDRAKISKSEISFDNNSYNLHYAYDFAGSADEFASKNNVWLTAR</sequence>
<keyword evidence="1" id="KW-0812">Transmembrane</keyword>
<keyword evidence="3" id="KW-0378">Hydrolase</keyword>
<dbReference type="InterPro" id="IPR001223">
    <property type="entry name" value="Glyco_hydro18_cat"/>
</dbReference>
<gene>
    <name evidence="3" type="ORF">MTP09_06440</name>
</gene>
<keyword evidence="1" id="KW-1133">Transmembrane helix</keyword>
<evidence type="ECO:0000256" key="1">
    <source>
        <dbReference type="SAM" id="Phobius"/>
    </source>
</evidence>
<evidence type="ECO:0000313" key="3">
    <source>
        <dbReference type="EMBL" id="UOE42272.1"/>
    </source>
</evidence>
<dbReference type="InterPro" id="IPR017853">
    <property type="entry name" value="GH"/>
</dbReference>
<evidence type="ECO:0000313" key="4">
    <source>
        <dbReference type="Proteomes" id="UP000831460"/>
    </source>
</evidence>
<keyword evidence="4" id="KW-1185">Reference proteome</keyword>